<proteinExistence type="predicted"/>
<dbReference type="InterPro" id="IPR036259">
    <property type="entry name" value="MFS_trans_sf"/>
</dbReference>
<dbReference type="SUPFAM" id="SSF103473">
    <property type="entry name" value="MFS general substrate transporter"/>
    <property type="match status" value="1"/>
</dbReference>
<keyword evidence="1" id="KW-0175">Coiled coil</keyword>
<keyword evidence="2" id="KW-1133">Transmembrane helix</keyword>
<dbReference type="KEGG" id="mmab:HQ865_22785"/>
<name>A0A7D4QWS5_9SPHI</name>
<evidence type="ECO:0008006" key="5">
    <source>
        <dbReference type="Google" id="ProtNLM"/>
    </source>
</evidence>
<gene>
    <name evidence="3" type="ORF">HQ865_22785</name>
</gene>
<evidence type="ECO:0000256" key="2">
    <source>
        <dbReference type="SAM" id="Phobius"/>
    </source>
</evidence>
<evidence type="ECO:0000313" key="4">
    <source>
        <dbReference type="Proteomes" id="UP000505355"/>
    </source>
</evidence>
<dbReference type="RefSeq" id="WP_173417119.1">
    <property type="nucleotide sequence ID" value="NZ_CP054139.1"/>
</dbReference>
<feature type="transmembrane region" description="Helical" evidence="2">
    <location>
        <begin position="192"/>
        <end position="209"/>
    </location>
</feature>
<protein>
    <recommendedName>
        <fullName evidence="5">MFS transporter</fullName>
    </recommendedName>
</protein>
<reference evidence="3 4" key="1">
    <citation type="submission" date="2020-05" db="EMBL/GenBank/DDBJ databases">
        <title>Mucilaginibacter mali sp. nov.</title>
        <authorList>
            <person name="Kim H.S."/>
            <person name="Lee K.C."/>
            <person name="Suh M.K."/>
            <person name="Kim J.-S."/>
            <person name="Han K.-I."/>
            <person name="Eom M.K."/>
            <person name="Shin Y.K."/>
            <person name="Lee J.-S."/>
        </authorList>
    </citation>
    <scope>NUCLEOTIDE SEQUENCE [LARGE SCALE GENOMIC DNA]</scope>
    <source>
        <strain evidence="3 4">G2-14</strain>
    </source>
</reference>
<keyword evidence="2" id="KW-0812">Transmembrane</keyword>
<organism evidence="3 4">
    <name type="scientific">Mucilaginibacter mali</name>
    <dbReference type="NCBI Taxonomy" id="2740462"/>
    <lineage>
        <taxon>Bacteria</taxon>
        <taxon>Pseudomonadati</taxon>
        <taxon>Bacteroidota</taxon>
        <taxon>Sphingobacteriia</taxon>
        <taxon>Sphingobacteriales</taxon>
        <taxon>Sphingobacteriaceae</taxon>
        <taxon>Mucilaginibacter</taxon>
    </lineage>
</organism>
<keyword evidence="4" id="KW-1185">Reference proteome</keyword>
<feature type="coiled-coil region" evidence="1">
    <location>
        <begin position="87"/>
        <end position="114"/>
    </location>
</feature>
<sequence>MKTIETTAGRPSGSAQHEALLRSQCAAILLNVRISAKQLGKRGLPMARGDSMKPYFEPFFFEYQRLLDLNNAELACEVARFEVMEHDAQADRDIAGLEQDLADAEREFGQAEHEVQNTPAPAGRHAALRRRLCLFVVAVFDTLLNAQYFQMLGYSYLEAAGLGSCFAGVLLIFSGFVPRLVRLGGTARQRRLIAAGILVFMAAIFSYLAQLRADFANAAHGTHFSPWFFTLLSLFLFATAVCAHCFLTPSRADREAAERYDALLGRERKAKAAKEDIARQLAATRLAKSGLRVANSAVIHGGAMLEAQLISAARHAFAVLREEALRYRTGPGRPDCCDADFDSCFAFHRYFPKID</sequence>
<accession>A0A7D4QWS5</accession>
<keyword evidence="2" id="KW-0472">Membrane</keyword>
<dbReference type="Proteomes" id="UP000505355">
    <property type="component" value="Chromosome"/>
</dbReference>
<feature type="transmembrane region" description="Helical" evidence="2">
    <location>
        <begin position="161"/>
        <end position="180"/>
    </location>
</feature>
<feature type="transmembrane region" description="Helical" evidence="2">
    <location>
        <begin position="132"/>
        <end position="149"/>
    </location>
</feature>
<evidence type="ECO:0000313" key="3">
    <source>
        <dbReference type="EMBL" id="QKJ32469.1"/>
    </source>
</evidence>
<feature type="transmembrane region" description="Helical" evidence="2">
    <location>
        <begin position="224"/>
        <end position="247"/>
    </location>
</feature>
<dbReference type="AlphaFoldDB" id="A0A7D4QWS5"/>
<dbReference type="EMBL" id="CP054139">
    <property type="protein sequence ID" value="QKJ32469.1"/>
    <property type="molecule type" value="Genomic_DNA"/>
</dbReference>
<evidence type="ECO:0000256" key="1">
    <source>
        <dbReference type="SAM" id="Coils"/>
    </source>
</evidence>